<name>A0A2S3ZUL0_ARTGL</name>
<comment type="caution">
    <text evidence="1">The sequence shown here is derived from an EMBL/GenBank/DDBJ whole genome shotgun (WGS) entry which is preliminary data.</text>
</comment>
<reference evidence="1 2" key="1">
    <citation type="submission" date="2018-01" db="EMBL/GenBank/DDBJ databases">
        <title>Arthrobacter sp. nov., from glaciers in China.</title>
        <authorList>
            <person name="Liu Q."/>
            <person name="Xin Y.-H."/>
        </authorList>
    </citation>
    <scope>NUCLEOTIDE SEQUENCE [LARGE SCALE GENOMIC DNA]</scope>
    <source>
        <strain evidence="1 2">HLT2-12-2</strain>
    </source>
</reference>
<dbReference type="SUPFAM" id="SSF81301">
    <property type="entry name" value="Nucleotidyltransferase"/>
    <property type="match status" value="1"/>
</dbReference>
<organism evidence="1 2">
    <name type="scientific">Arthrobacter glacialis</name>
    <dbReference type="NCBI Taxonomy" id="1664"/>
    <lineage>
        <taxon>Bacteria</taxon>
        <taxon>Bacillati</taxon>
        <taxon>Actinomycetota</taxon>
        <taxon>Actinomycetes</taxon>
        <taxon>Micrococcales</taxon>
        <taxon>Micrococcaceae</taxon>
        <taxon>Arthrobacter</taxon>
    </lineage>
</organism>
<dbReference type="Gene3D" id="3.30.460.10">
    <property type="entry name" value="Beta Polymerase, domain 2"/>
    <property type="match status" value="1"/>
</dbReference>
<dbReference type="AlphaFoldDB" id="A0A2S3ZUL0"/>
<dbReference type="EMBL" id="PPXC01000009">
    <property type="protein sequence ID" value="POH72945.1"/>
    <property type="molecule type" value="Genomic_DNA"/>
</dbReference>
<keyword evidence="2" id="KW-1185">Reference proteome</keyword>
<evidence type="ECO:0000313" key="1">
    <source>
        <dbReference type="EMBL" id="POH72945.1"/>
    </source>
</evidence>
<dbReference type="InterPro" id="IPR043519">
    <property type="entry name" value="NT_sf"/>
</dbReference>
<protein>
    <submittedName>
        <fullName evidence="1">Uncharacterized protein</fullName>
    </submittedName>
</protein>
<gene>
    <name evidence="1" type="ORF">CVS27_12260</name>
</gene>
<sequence length="100" mass="11292">MGVTDREAFIAPDKNPARHVYVCVENTLHVRNHLAVRNTLRQGSDLRNRYEQVKRQLASDTEIVMSRCVAGTSEVLQDVLAASDLTAEEKQQIYDLNNPP</sequence>
<accession>A0A2S3ZUL0</accession>
<dbReference type="Pfam" id="PF04229">
    <property type="entry name" value="GrpB"/>
    <property type="match status" value="1"/>
</dbReference>
<dbReference type="Proteomes" id="UP000237061">
    <property type="component" value="Unassembled WGS sequence"/>
</dbReference>
<evidence type="ECO:0000313" key="2">
    <source>
        <dbReference type="Proteomes" id="UP000237061"/>
    </source>
</evidence>
<proteinExistence type="predicted"/>
<dbReference type="InterPro" id="IPR007344">
    <property type="entry name" value="GrpB/CoaE"/>
</dbReference>